<dbReference type="AlphaFoldDB" id="F2LVX7"/>
<dbReference type="HOGENOM" id="CLU_014793_3_5_7"/>
<dbReference type="Pfam" id="PF04545">
    <property type="entry name" value="Sigma70_r4"/>
    <property type="match status" value="1"/>
</dbReference>
<proteinExistence type="predicted"/>
<keyword evidence="2" id="KW-0731">Sigma factor</keyword>
<dbReference type="GO" id="GO:0016987">
    <property type="term" value="F:sigma factor activity"/>
    <property type="evidence" value="ECO:0007669"/>
    <property type="project" value="UniProtKB-KW"/>
</dbReference>
<dbReference type="Gene3D" id="1.20.140.160">
    <property type="match status" value="1"/>
</dbReference>
<dbReference type="KEGG" id="hmr:Hipma_0942"/>
<dbReference type="InParanoid" id="F2LVX7"/>
<keyword evidence="1" id="KW-0805">Transcription regulation</keyword>
<dbReference type="SUPFAM" id="SSF88659">
    <property type="entry name" value="Sigma3 and sigma4 domains of RNA polymerase sigma factors"/>
    <property type="match status" value="2"/>
</dbReference>
<dbReference type="Proteomes" id="UP000008139">
    <property type="component" value="Chromosome"/>
</dbReference>
<dbReference type="Pfam" id="PF00140">
    <property type="entry name" value="Sigma70_r1_2"/>
    <property type="match status" value="1"/>
</dbReference>
<dbReference type="GO" id="GO:0006352">
    <property type="term" value="P:DNA-templated transcription initiation"/>
    <property type="evidence" value="ECO:0007669"/>
    <property type="project" value="InterPro"/>
</dbReference>
<dbReference type="FunCoup" id="F2LVX7">
    <property type="interactions" value="224"/>
</dbReference>
<keyword evidence="3" id="KW-0238">DNA-binding</keyword>
<evidence type="ECO:0000259" key="5">
    <source>
        <dbReference type="PROSITE" id="PS00716"/>
    </source>
</evidence>
<dbReference type="InterPro" id="IPR000943">
    <property type="entry name" value="RNA_pol_sigma70"/>
</dbReference>
<gene>
    <name evidence="6" type="ordered locus">Hipma_0942</name>
</gene>
<dbReference type="InterPro" id="IPR013325">
    <property type="entry name" value="RNA_pol_sigma_r2"/>
</dbReference>
<evidence type="ECO:0000256" key="2">
    <source>
        <dbReference type="ARBA" id="ARBA00023082"/>
    </source>
</evidence>
<dbReference type="Pfam" id="PF04542">
    <property type="entry name" value="Sigma70_r2"/>
    <property type="match status" value="1"/>
</dbReference>
<dbReference type="STRING" id="760142.Hipma_0942"/>
<dbReference type="InterPro" id="IPR009042">
    <property type="entry name" value="RNA_pol_sigma70_r1_2"/>
</dbReference>
<evidence type="ECO:0000256" key="1">
    <source>
        <dbReference type="ARBA" id="ARBA00023015"/>
    </source>
</evidence>
<dbReference type="Gene3D" id="1.10.601.10">
    <property type="entry name" value="RNA Polymerase Primary Sigma Factor"/>
    <property type="match status" value="1"/>
</dbReference>
<reference evidence="6 7" key="1">
    <citation type="journal article" date="2011" name="Stand. Genomic Sci.">
        <title>Complete genome sequence of the thermophilic sulfur-reducer Hippea maritima type strain (MH(2)).</title>
        <authorList>
            <person name="Huntemann M."/>
            <person name="Lu M."/>
            <person name="Nolan M."/>
            <person name="Lapidus A."/>
            <person name="Lucas S."/>
            <person name="Hammon N."/>
            <person name="Deshpande S."/>
            <person name="Cheng J.F."/>
            <person name="Tapia R."/>
            <person name="Han C."/>
            <person name="Goodwin L."/>
            <person name="Pitluck S."/>
            <person name="Liolios K."/>
            <person name="Pagani I."/>
            <person name="Ivanova N."/>
            <person name="Ovchinikova G."/>
            <person name="Pati A."/>
            <person name="Chen A."/>
            <person name="Palaniappan K."/>
            <person name="Land M."/>
            <person name="Hauser L."/>
            <person name="Jeffries C.D."/>
            <person name="Detter J.C."/>
            <person name="Brambilla E.M."/>
            <person name="Rohde M."/>
            <person name="Spring S."/>
            <person name="Goker M."/>
            <person name="Woyke T."/>
            <person name="Bristow J."/>
            <person name="Eisen J.A."/>
            <person name="Markowitz V."/>
            <person name="Hugenholtz P."/>
            <person name="Kyrpides N.C."/>
            <person name="Klenk H.P."/>
            <person name="Mavromatis K."/>
        </authorList>
    </citation>
    <scope>NUCLEOTIDE SEQUENCE [LARGE SCALE GENOMIC DNA]</scope>
    <source>
        <strain evidence="7">ATCC 700847 / DSM 10411 / MH2</strain>
    </source>
</reference>
<name>F2LVX7_HIPMA</name>
<dbReference type="OrthoDB" id="9809557at2"/>
<dbReference type="PANTHER" id="PTHR30603:SF47">
    <property type="entry name" value="RNA POLYMERASE SIGMA FACTOR SIGD, CHLOROPLASTIC"/>
    <property type="match status" value="1"/>
</dbReference>
<sequence>MESEKIDKNEQLAINDEVDLAESSALTSYLKEISKIPVLSAEEEKELGRRIKKGDKEALKKLVKHNLRFVVSVAKKYKNLGIPLLDLINEGNLGLIKAAKKFDPDRNTKFISYAAWWIKQSIMKYITEQSTPIRIPLKAKSRISKIDTIKEDYRQKFDEEPMNGEISEISDLSEREIKNAELARFYFDSLDDYVSDDKDILKGDLISLKEQSIEDEHIQKSLIEEVNKFLSELPEREQDIIKLRYGLYDGRPRTLREIGEKYGISKERVRQLENNILNKLKKRFKEYKE</sequence>
<dbReference type="GO" id="GO:0003677">
    <property type="term" value="F:DNA binding"/>
    <property type="evidence" value="ECO:0007669"/>
    <property type="project" value="UniProtKB-KW"/>
</dbReference>
<dbReference type="InterPro" id="IPR007627">
    <property type="entry name" value="RNA_pol_sigma70_r2"/>
</dbReference>
<protein>
    <submittedName>
        <fullName evidence="6">Putative RNA polymerase, sigma 70 family subunit</fullName>
    </submittedName>
</protein>
<evidence type="ECO:0000256" key="4">
    <source>
        <dbReference type="ARBA" id="ARBA00023163"/>
    </source>
</evidence>
<dbReference type="InterPro" id="IPR013324">
    <property type="entry name" value="RNA_pol_sigma_r3/r4-like"/>
</dbReference>
<organism evidence="6 7">
    <name type="scientific">Hippea maritima (strain ATCC 700847 / DSM 10411 / MH2)</name>
    <dbReference type="NCBI Taxonomy" id="760142"/>
    <lineage>
        <taxon>Bacteria</taxon>
        <taxon>Pseudomonadati</taxon>
        <taxon>Campylobacterota</taxon>
        <taxon>Desulfurellia</taxon>
        <taxon>Desulfurellales</taxon>
        <taxon>Hippeaceae</taxon>
        <taxon>Hippea</taxon>
    </lineage>
</organism>
<reference evidence="7" key="2">
    <citation type="submission" date="2011-03" db="EMBL/GenBank/DDBJ databases">
        <title>The complete genome of Hippea maritima DSM 10411.</title>
        <authorList>
            <consortium name="US DOE Joint Genome Institute (JGI-PGF)"/>
            <person name="Lucas S."/>
            <person name="Copeland A."/>
            <person name="Lapidus A."/>
            <person name="Bruce D."/>
            <person name="Goodwin L."/>
            <person name="Pitluck S."/>
            <person name="Peters L."/>
            <person name="Kyrpides N."/>
            <person name="Mavromatis K."/>
            <person name="Pagani I."/>
            <person name="Ivanova N."/>
            <person name="Mikhailova N."/>
            <person name="Lu M."/>
            <person name="Detter J.C."/>
            <person name="Tapia R."/>
            <person name="Han C."/>
            <person name="Land M."/>
            <person name="Hauser L."/>
            <person name="Markowitz V."/>
            <person name="Cheng J.-F."/>
            <person name="Hugenholtz P."/>
            <person name="Woyke T."/>
            <person name="Wu D."/>
            <person name="Spring S."/>
            <person name="Schroeder M."/>
            <person name="Brambilla E."/>
            <person name="Klenk H.-P."/>
            <person name="Eisen J.A."/>
        </authorList>
    </citation>
    <scope>NUCLEOTIDE SEQUENCE [LARGE SCALE GENOMIC DNA]</scope>
    <source>
        <strain evidence="7">ATCC 700847 / DSM 10411 / MH2</strain>
    </source>
</reference>
<evidence type="ECO:0000313" key="6">
    <source>
        <dbReference type="EMBL" id="AEA33911.1"/>
    </source>
</evidence>
<evidence type="ECO:0000313" key="7">
    <source>
        <dbReference type="Proteomes" id="UP000008139"/>
    </source>
</evidence>
<keyword evidence="7" id="KW-1185">Reference proteome</keyword>
<dbReference type="eggNOG" id="COG0568">
    <property type="taxonomic scope" value="Bacteria"/>
</dbReference>
<dbReference type="SUPFAM" id="SSF88946">
    <property type="entry name" value="Sigma2 domain of RNA polymerase sigma factors"/>
    <property type="match status" value="1"/>
</dbReference>
<dbReference type="PROSITE" id="PS00716">
    <property type="entry name" value="SIGMA70_2"/>
    <property type="match status" value="1"/>
</dbReference>
<dbReference type="InterPro" id="IPR007630">
    <property type="entry name" value="RNA_pol_sigma70_r4"/>
</dbReference>
<dbReference type="NCBIfam" id="TIGR02937">
    <property type="entry name" value="sigma70-ECF"/>
    <property type="match status" value="1"/>
</dbReference>
<feature type="domain" description="RNA polymerase sigma-70" evidence="5">
    <location>
        <begin position="254"/>
        <end position="280"/>
    </location>
</feature>
<dbReference type="RefSeq" id="WP_013681952.1">
    <property type="nucleotide sequence ID" value="NC_015318.1"/>
</dbReference>
<dbReference type="InterPro" id="IPR050239">
    <property type="entry name" value="Sigma-70_RNA_pol_init_factors"/>
</dbReference>
<dbReference type="PIRSF" id="PIRSF000770">
    <property type="entry name" value="RNA_pol_sigma-SigE/K"/>
    <property type="match status" value="1"/>
</dbReference>
<dbReference type="InterPro" id="IPR014284">
    <property type="entry name" value="RNA_pol_sigma-70_dom"/>
</dbReference>
<evidence type="ECO:0000256" key="3">
    <source>
        <dbReference type="ARBA" id="ARBA00023125"/>
    </source>
</evidence>
<dbReference type="PANTHER" id="PTHR30603">
    <property type="entry name" value="RNA POLYMERASE SIGMA FACTOR RPO"/>
    <property type="match status" value="1"/>
</dbReference>
<keyword evidence="4" id="KW-0804">Transcription</keyword>
<accession>F2LVX7</accession>
<dbReference type="CDD" id="cd06171">
    <property type="entry name" value="Sigma70_r4"/>
    <property type="match status" value="1"/>
</dbReference>
<dbReference type="EMBL" id="CP002606">
    <property type="protein sequence ID" value="AEA33911.1"/>
    <property type="molecule type" value="Genomic_DNA"/>
</dbReference>
<dbReference type="PRINTS" id="PR00046">
    <property type="entry name" value="SIGMA70FCT"/>
</dbReference>